<dbReference type="EMBL" id="CP027059">
    <property type="protein sequence ID" value="UQZ83457.1"/>
    <property type="molecule type" value="Genomic_DNA"/>
</dbReference>
<sequence length="86" mass="9410">MATIHRELEIDCSLDTAWAQLRDFGNAASLFAGVLVDCRETAGMRTVTFDNGYVVQERLVSVDEETCRLAYSVADGGFTHHSASNP</sequence>
<dbReference type="CDD" id="cd07821">
    <property type="entry name" value="PYR_PYL_RCAR_like"/>
    <property type="match status" value="1"/>
</dbReference>
<gene>
    <name evidence="1" type="ORF">SK3146_02644</name>
</gene>
<accession>A0ABY4RLT4</accession>
<keyword evidence="2" id="KW-1185">Reference proteome</keyword>
<dbReference type="SUPFAM" id="SSF55961">
    <property type="entry name" value="Bet v1-like"/>
    <property type="match status" value="1"/>
</dbReference>
<name>A0ABY4RLT4_9BACL</name>
<dbReference type="Pfam" id="PF10604">
    <property type="entry name" value="Polyketide_cyc2"/>
    <property type="match status" value="1"/>
</dbReference>
<evidence type="ECO:0000313" key="2">
    <source>
        <dbReference type="Proteomes" id="UP001057134"/>
    </source>
</evidence>
<evidence type="ECO:0000313" key="1">
    <source>
        <dbReference type="EMBL" id="UQZ83457.1"/>
    </source>
</evidence>
<dbReference type="Gene3D" id="3.30.530.20">
    <property type="match status" value="1"/>
</dbReference>
<dbReference type="Proteomes" id="UP001057134">
    <property type="component" value="Chromosome"/>
</dbReference>
<reference evidence="1" key="2">
    <citation type="journal article" date="2021" name="J Anim Sci Technol">
        <title>Complete genome sequence of Paenibacillus konkukensis sp. nov. SK3146 as a potential probiotic strain.</title>
        <authorList>
            <person name="Jung H.I."/>
            <person name="Park S."/>
            <person name="Niu K.M."/>
            <person name="Lee S.W."/>
            <person name="Kothari D."/>
            <person name="Yi K.J."/>
            <person name="Kim S.K."/>
        </authorList>
    </citation>
    <scope>NUCLEOTIDE SEQUENCE</scope>
    <source>
        <strain evidence="1">SK3146</strain>
    </source>
</reference>
<dbReference type="InterPro" id="IPR019587">
    <property type="entry name" value="Polyketide_cyclase/dehydratase"/>
</dbReference>
<reference evidence="1" key="1">
    <citation type="submission" date="2018-02" db="EMBL/GenBank/DDBJ databases">
        <authorList>
            <person name="Kim S.-K."/>
            <person name="Jung H.-I."/>
            <person name="Lee S.-W."/>
        </authorList>
    </citation>
    <scope>NUCLEOTIDE SEQUENCE</scope>
    <source>
        <strain evidence="1">SK3146</strain>
    </source>
</reference>
<dbReference type="RefSeq" id="WP_249865470.1">
    <property type="nucleotide sequence ID" value="NZ_CP027059.1"/>
</dbReference>
<organism evidence="1 2">
    <name type="scientific">Paenibacillus konkukensis</name>
    <dbReference type="NCBI Taxonomy" id="2020716"/>
    <lineage>
        <taxon>Bacteria</taxon>
        <taxon>Bacillati</taxon>
        <taxon>Bacillota</taxon>
        <taxon>Bacilli</taxon>
        <taxon>Bacillales</taxon>
        <taxon>Paenibacillaceae</taxon>
        <taxon>Paenibacillus</taxon>
    </lineage>
</organism>
<proteinExistence type="predicted"/>
<dbReference type="InterPro" id="IPR023393">
    <property type="entry name" value="START-like_dom_sf"/>
</dbReference>
<protein>
    <submittedName>
        <fullName evidence="1">Polyketide cyclase / dehydrase and lipid transport</fullName>
    </submittedName>
</protein>